<gene>
    <name evidence="3" type="primary">Dper\GL17950</name>
    <name evidence="3" type="ORF">Dper_GL17950</name>
</gene>
<dbReference type="EMBL" id="CH479203">
    <property type="protein sequence ID" value="EDW30298.1"/>
    <property type="molecule type" value="Genomic_DNA"/>
</dbReference>
<keyword evidence="4" id="KW-1185">Reference proteome</keyword>
<protein>
    <submittedName>
        <fullName evidence="3">GL17950</fullName>
    </submittedName>
</protein>
<feature type="chain" id="PRO_5002807967" evidence="2">
    <location>
        <begin position="19"/>
        <end position="96"/>
    </location>
</feature>
<dbReference type="OMA" id="KEHQGYG"/>
<reference evidence="3 4" key="1">
    <citation type="journal article" date="2007" name="Nature">
        <title>Evolution of genes and genomes on the Drosophila phylogeny.</title>
        <authorList>
            <consortium name="Drosophila 12 Genomes Consortium"/>
            <person name="Clark A.G."/>
            <person name="Eisen M.B."/>
            <person name="Smith D.R."/>
            <person name="Bergman C.M."/>
            <person name="Oliver B."/>
            <person name="Markow T.A."/>
            <person name="Kaufman T.C."/>
            <person name="Kellis M."/>
            <person name="Gelbart W."/>
            <person name="Iyer V.N."/>
            <person name="Pollard D.A."/>
            <person name="Sackton T.B."/>
            <person name="Larracuente A.M."/>
            <person name="Singh N.D."/>
            <person name="Abad J.P."/>
            <person name="Abt D.N."/>
            <person name="Adryan B."/>
            <person name="Aguade M."/>
            <person name="Akashi H."/>
            <person name="Anderson W.W."/>
            <person name="Aquadro C.F."/>
            <person name="Ardell D.H."/>
            <person name="Arguello R."/>
            <person name="Artieri C.G."/>
            <person name="Barbash D.A."/>
            <person name="Barker D."/>
            <person name="Barsanti P."/>
            <person name="Batterham P."/>
            <person name="Batzoglou S."/>
            <person name="Begun D."/>
            <person name="Bhutkar A."/>
            <person name="Blanco E."/>
            <person name="Bosak S.A."/>
            <person name="Bradley R.K."/>
            <person name="Brand A.D."/>
            <person name="Brent M.R."/>
            <person name="Brooks A.N."/>
            <person name="Brown R.H."/>
            <person name="Butlin R.K."/>
            <person name="Caggese C."/>
            <person name="Calvi B.R."/>
            <person name="Bernardo de Carvalho A."/>
            <person name="Caspi A."/>
            <person name="Castrezana S."/>
            <person name="Celniker S.E."/>
            <person name="Chang J.L."/>
            <person name="Chapple C."/>
            <person name="Chatterji S."/>
            <person name="Chinwalla A."/>
            <person name="Civetta A."/>
            <person name="Clifton S.W."/>
            <person name="Comeron J.M."/>
            <person name="Costello J.C."/>
            <person name="Coyne J.A."/>
            <person name="Daub J."/>
            <person name="David R.G."/>
            <person name="Delcher A.L."/>
            <person name="Delehaunty K."/>
            <person name="Do C.B."/>
            <person name="Ebling H."/>
            <person name="Edwards K."/>
            <person name="Eickbush T."/>
            <person name="Evans J.D."/>
            <person name="Filipski A."/>
            <person name="Findeiss S."/>
            <person name="Freyhult E."/>
            <person name="Fulton L."/>
            <person name="Fulton R."/>
            <person name="Garcia A.C."/>
            <person name="Gardiner A."/>
            <person name="Garfield D.A."/>
            <person name="Garvin B.E."/>
            <person name="Gibson G."/>
            <person name="Gilbert D."/>
            <person name="Gnerre S."/>
            <person name="Godfrey J."/>
            <person name="Good R."/>
            <person name="Gotea V."/>
            <person name="Gravely B."/>
            <person name="Greenberg A.J."/>
            <person name="Griffiths-Jones S."/>
            <person name="Gross S."/>
            <person name="Guigo R."/>
            <person name="Gustafson E.A."/>
            <person name="Haerty W."/>
            <person name="Hahn M.W."/>
            <person name="Halligan D.L."/>
            <person name="Halpern A.L."/>
            <person name="Halter G.M."/>
            <person name="Han M.V."/>
            <person name="Heger A."/>
            <person name="Hillier L."/>
            <person name="Hinrichs A.S."/>
            <person name="Holmes I."/>
            <person name="Hoskins R.A."/>
            <person name="Hubisz M.J."/>
            <person name="Hultmark D."/>
            <person name="Huntley M.A."/>
            <person name="Jaffe D.B."/>
            <person name="Jagadeeshan S."/>
            <person name="Jeck W.R."/>
            <person name="Johnson J."/>
            <person name="Jones C.D."/>
            <person name="Jordan W.C."/>
            <person name="Karpen G.H."/>
            <person name="Kataoka E."/>
            <person name="Keightley P.D."/>
            <person name="Kheradpour P."/>
            <person name="Kirkness E.F."/>
            <person name="Koerich L.B."/>
            <person name="Kristiansen K."/>
            <person name="Kudrna D."/>
            <person name="Kulathinal R.J."/>
            <person name="Kumar S."/>
            <person name="Kwok R."/>
            <person name="Lander E."/>
            <person name="Langley C.H."/>
            <person name="Lapoint R."/>
            <person name="Lazzaro B.P."/>
            <person name="Lee S.J."/>
            <person name="Levesque L."/>
            <person name="Li R."/>
            <person name="Lin C.F."/>
            <person name="Lin M.F."/>
            <person name="Lindblad-Toh K."/>
            <person name="Llopart A."/>
            <person name="Long M."/>
            <person name="Low L."/>
            <person name="Lozovsky E."/>
            <person name="Lu J."/>
            <person name="Luo M."/>
            <person name="Machado C.A."/>
            <person name="Makalowski W."/>
            <person name="Marzo M."/>
            <person name="Matsuda M."/>
            <person name="Matzkin L."/>
            <person name="McAllister B."/>
            <person name="McBride C.S."/>
            <person name="McKernan B."/>
            <person name="McKernan K."/>
            <person name="Mendez-Lago M."/>
            <person name="Minx P."/>
            <person name="Mollenhauer M.U."/>
            <person name="Montooth K."/>
            <person name="Mount S.M."/>
            <person name="Mu X."/>
            <person name="Myers E."/>
            <person name="Negre B."/>
            <person name="Newfeld S."/>
            <person name="Nielsen R."/>
            <person name="Noor M.A."/>
            <person name="O'Grady P."/>
            <person name="Pachter L."/>
            <person name="Papaceit M."/>
            <person name="Parisi M.J."/>
            <person name="Parisi M."/>
            <person name="Parts L."/>
            <person name="Pedersen J.S."/>
            <person name="Pesole G."/>
            <person name="Phillippy A.M."/>
            <person name="Ponting C.P."/>
            <person name="Pop M."/>
            <person name="Porcelli D."/>
            <person name="Powell J.R."/>
            <person name="Prohaska S."/>
            <person name="Pruitt K."/>
            <person name="Puig M."/>
            <person name="Quesneville H."/>
            <person name="Ram K.R."/>
            <person name="Rand D."/>
            <person name="Rasmussen M.D."/>
            <person name="Reed L.K."/>
            <person name="Reenan R."/>
            <person name="Reily A."/>
            <person name="Remington K.A."/>
            <person name="Rieger T.T."/>
            <person name="Ritchie M.G."/>
            <person name="Robin C."/>
            <person name="Rogers Y.H."/>
            <person name="Rohde C."/>
            <person name="Rozas J."/>
            <person name="Rubenfield M.J."/>
            <person name="Ruiz A."/>
            <person name="Russo S."/>
            <person name="Salzberg S.L."/>
            <person name="Sanchez-Gracia A."/>
            <person name="Saranga D.J."/>
            <person name="Sato H."/>
            <person name="Schaeffer S.W."/>
            <person name="Schatz M.C."/>
            <person name="Schlenke T."/>
            <person name="Schwartz R."/>
            <person name="Segarra C."/>
            <person name="Singh R.S."/>
            <person name="Sirot L."/>
            <person name="Sirota M."/>
            <person name="Sisneros N.B."/>
            <person name="Smith C.D."/>
            <person name="Smith T.F."/>
            <person name="Spieth J."/>
            <person name="Stage D.E."/>
            <person name="Stark A."/>
            <person name="Stephan W."/>
            <person name="Strausberg R.L."/>
            <person name="Strempel S."/>
            <person name="Sturgill D."/>
            <person name="Sutton G."/>
            <person name="Sutton G.G."/>
            <person name="Tao W."/>
            <person name="Teichmann S."/>
            <person name="Tobari Y.N."/>
            <person name="Tomimura Y."/>
            <person name="Tsolas J.M."/>
            <person name="Valente V.L."/>
            <person name="Venter E."/>
            <person name="Venter J.C."/>
            <person name="Vicario S."/>
            <person name="Vieira F.G."/>
            <person name="Vilella A.J."/>
            <person name="Villasante A."/>
            <person name="Walenz B."/>
            <person name="Wang J."/>
            <person name="Wasserman M."/>
            <person name="Watts T."/>
            <person name="Wilson D."/>
            <person name="Wilson R.K."/>
            <person name="Wing R.A."/>
            <person name="Wolfner M.F."/>
            <person name="Wong A."/>
            <person name="Wong G.K."/>
            <person name="Wu C.I."/>
            <person name="Wu G."/>
            <person name="Yamamoto D."/>
            <person name="Yang H.P."/>
            <person name="Yang S.P."/>
            <person name="Yorke J.A."/>
            <person name="Yoshida K."/>
            <person name="Zdobnov E."/>
            <person name="Zhang P."/>
            <person name="Zhang Y."/>
            <person name="Zimin A.V."/>
            <person name="Baldwin J."/>
            <person name="Abdouelleil A."/>
            <person name="Abdulkadir J."/>
            <person name="Abebe A."/>
            <person name="Abera B."/>
            <person name="Abreu J."/>
            <person name="Acer S.C."/>
            <person name="Aftuck L."/>
            <person name="Alexander A."/>
            <person name="An P."/>
            <person name="Anderson E."/>
            <person name="Anderson S."/>
            <person name="Arachi H."/>
            <person name="Azer M."/>
            <person name="Bachantsang P."/>
            <person name="Barry A."/>
            <person name="Bayul T."/>
            <person name="Berlin A."/>
            <person name="Bessette D."/>
            <person name="Bloom T."/>
            <person name="Blye J."/>
            <person name="Boguslavskiy L."/>
            <person name="Bonnet C."/>
            <person name="Boukhgalter B."/>
            <person name="Bourzgui I."/>
            <person name="Brown A."/>
            <person name="Cahill P."/>
            <person name="Channer S."/>
            <person name="Cheshatsang Y."/>
            <person name="Chuda L."/>
            <person name="Citroen M."/>
            <person name="Collymore A."/>
            <person name="Cooke P."/>
            <person name="Costello M."/>
            <person name="D'Aco K."/>
            <person name="Daza R."/>
            <person name="De Haan G."/>
            <person name="DeGray S."/>
            <person name="DeMaso C."/>
            <person name="Dhargay N."/>
            <person name="Dooley K."/>
            <person name="Dooley E."/>
            <person name="Doricent M."/>
            <person name="Dorje P."/>
            <person name="Dorjee K."/>
            <person name="Dupes A."/>
            <person name="Elong R."/>
            <person name="Falk J."/>
            <person name="Farina A."/>
            <person name="Faro S."/>
            <person name="Ferguson D."/>
            <person name="Fisher S."/>
            <person name="Foley C.D."/>
            <person name="Franke A."/>
            <person name="Friedrich D."/>
            <person name="Gadbois L."/>
            <person name="Gearin G."/>
            <person name="Gearin C.R."/>
            <person name="Giannoukos G."/>
            <person name="Goode T."/>
            <person name="Graham J."/>
            <person name="Grandbois E."/>
            <person name="Grewal S."/>
            <person name="Gyaltsen K."/>
            <person name="Hafez N."/>
            <person name="Hagos B."/>
            <person name="Hall J."/>
            <person name="Henson C."/>
            <person name="Hollinger A."/>
            <person name="Honan T."/>
            <person name="Huard M.D."/>
            <person name="Hughes L."/>
            <person name="Hurhula B."/>
            <person name="Husby M.E."/>
            <person name="Kamat A."/>
            <person name="Kanga B."/>
            <person name="Kashin S."/>
            <person name="Khazanovich D."/>
            <person name="Kisner P."/>
            <person name="Lance K."/>
            <person name="Lara M."/>
            <person name="Lee W."/>
            <person name="Lennon N."/>
            <person name="Letendre F."/>
            <person name="LeVine R."/>
            <person name="Lipovsky A."/>
            <person name="Liu X."/>
            <person name="Liu J."/>
            <person name="Liu S."/>
            <person name="Lokyitsang T."/>
            <person name="Lokyitsang Y."/>
            <person name="Lubonja R."/>
            <person name="Lui A."/>
            <person name="MacDonald P."/>
            <person name="Magnisalis V."/>
            <person name="Maru K."/>
            <person name="Matthews C."/>
            <person name="McCusker W."/>
            <person name="McDonough S."/>
            <person name="Mehta T."/>
            <person name="Meldrim J."/>
            <person name="Meneus L."/>
            <person name="Mihai O."/>
            <person name="Mihalev A."/>
            <person name="Mihova T."/>
            <person name="Mittelman R."/>
            <person name="Mlenga V."/>
            <person name="Montmayeur A."/>
            <person name="Mulrain L."/>
            <person name="Navidi A."/>
            <person name="Naylor J."/>
            <person name="Negash T."/>
            <person name="Nguyen T."/>
            <person name="Nguyen N."/>
            <person name="Nicol R."/>
            <person name="Norbu C."/>
            <person name="Norbu N."/>
            <person name="Novod N."/>
            <person name="O'Neill B."/>
            <person name="Osman S."/>
            <person name="Markiewicz E."/>
            <person name="Oyono O.L."/>
            <person name="Patti C."/>
            <person name="Phunkhang P."/>
            <person name="Pierre F."/>
            <person name="Priest M."/>
            <person name="Raghuraman S."/>
            <person name="Rege F."/>
            <person name="Reyes R."/>
            <person name="Rise C."/>
            <person name="Rogov P."/>
            <person name="Ross K."/>
            <person name="Ryan E."/>
            <person name="Settipalli S."/>
            <person name="Shea T."/>
            <person name="Sherpa N."/>
            <person name="Shi L."/>
            <person name="Shih D."/>
            <person name="Sparrow T."/>
            <person name="Spaulding J."/>
            <person name="Stalker J."/>
            <person name="Stange-Thomann N."/>
            <person name="Stavropoulos S."/>
            <person name="Stone C."/>
            <person name="Strader C."/>
            <person name="Tesfaye S."/>
            <person name="Thomson T."/>
            <person name="Thoulutsang Y."/>
            <person name="Thoulutsang D."/>
            <person name="Topham K."/>
            <person name="Topping I."/>
            <person name="Tsamla T."/>
            <person name="Vassiliev H."/>
            <person name="Vo A."/>
            <person name="Wangchuk T."/>
            <person name="Wangdi T."/>
            <person name="Weiand M."/>
            <person name="Wilkinson J."/>
            <person name="Wilson A."/>
            <person name="Yadav S."/>
            <person name="Young G."/>
            <person name="Yu Q."/>
            <person name="Zembek L."/>
            <person name="Zhong D."/>
            <person name="Zimmer A."/>
            <person name="Zwirko Z."/>
            <person name="Jaffe D.B."/>
            <person name="Alvarez P."/>
            <person name="Brockman W."/>
            <person name="Butler J."/>
            <person name="Chin C."/>
            <person name="Gnerre S."/>
            <person name="Grabherr M."/>
            <person name="Kleber M."/>
            <person name="Mauceli E."/>
            <person name="MacCallum I."/>
        </authorList>
    </citation>
    <scope>NUCLEOTIDE SEQUENCE [LARGE SCALE GENOMIC DNA]</scope>
    <source>
        <strain evidence="4">MSH-3 / Tucson 14011-0111.49</strain>
    </source>
</reference>
<name>B4H1U6_DROPE</name>
<sequence length="96" mass="10633">MKFFILATFGMLLSLAAGDVSHLPLEILEEHQKEHQGYGYDYHKPVLHFVVVTTTTEPPTPPPTYLPPKPVPKYLPPPPPTTTTTTTTTHDTGTHT</sequence>
<evidence type="ECO:0000256" key="2">
    <source>
        <dbReference type="SAM" id="SignalP"/>
    </source>
</evidence>
<keyword evidence="2" id="KW-0732">Signal</keyword>
<proteinExistence type="predicted"/>
<evidence type="ECO:0000313" key="3">
    <source>
        <dbReference type="EMBL" id="EDW30298.1"/>
    </source>
</evidence>
<dbReference type="PhylomeDB" id="B4H1U6"/>
<dbReference type="AlphaFoldDB" id="B4H1U6"/>
<dbReference type="Proteomes" id="UP000008744">
    <property type="component" value="Unassembled WGS sequence"/>
</dbReference>
<feature type="compositionally biased region" description="Pro residues" evidence="1">
    <location>
        <begin position="58"/>
        <end position="81"/>
    </location>
</feature>
<organism evidence="4">
    <name type="scientific">Drosophila persimilis</name>
    <name type="common">Fruit fly</name>
    <dbReference type="NCBI Taxonomy" id="7234"/>
    <lineage>
        <taxon>Eukaryota</taxon>
        <taxon>Metazoa</taxon>
        <taxon>Ecdysozoa</taxon>
        <taxon>Arthropoda</taxon>
        <taxon>Hexapoda</taxon>
        <taxon>Insecta</taxon>
        <taxon>Pterygota</taxon>
        <taxon>Neoptera</taxon>
        <taxon>Endopterygota</taxon>
        <taxon>Diptera</taxon>
        <taxon>Brachycera</taxon>
        <taxon>Muscomorpha</taxon>
        <taxon>Ephydroidea</taxon>
        <taxon>Drosophilidae</taxon>
        <taxon>Drosophila</taxon>
        <taxon>Sophophora</taxon>
    </lineage>
</organism>
<dbReference type="HOGENOM" id="CLU_2361938_0_0_1"/>
<evidence type="ECO:0000313" key="4">
    <source>
        <dbReference type="Proteomes" id="UP000008744"/>
    </source>
</evidence>
<feature type="signal peptide" evidence="2">
    <location>
        <begin position="1"/>
        <end position="18"/>
    </location>
</feature>
<accession>B4H1U6</accession>
<feature type="region of interest" description="Disordered" evidence="1">
    <location>
        <begin position="57"/>
        <end position="96"/>
    </location>
</feature>
<evidence type="ECO:0000256" key="1">
    <source>
        <dbReference type="SAM" id="MobiDB-lite"/>
    </source>
</evidence>
<dbReference type="STRING" id="7234.B4H1U6"/>